<dbReference type="InterPro" id="IPR024336">
    <property type="entry name" value="tRNA_splic_suSen54_N"/>
</dbReference>
<dbReference type="Proteomes" id="UP000236291">
    <property type="component" value="Unassembled WGS sequence"/>
</dbReference>
<proteinExistence type="inferred from homology"/>
<evidence type="ECO:0000256" key="2">
    <source>
        <dbReference type="ARBA" id="ARBA00022694"/>
    </source>
</evidence>
<feature type="non-terminal residue" evidence="4">
    <location>
        <position position="1"/>
    </location>
</feature>
<comment type="caution">
    <text evidence="4">The sequence shown here is derived from an EMBL/GenBank/DDBJ whole genome shotgun (WGS) entry which is preliminary data.</text>
</comment>
<dbReference type="EMBL" id="ASHM01032270">
    <property type="protein sequence ID" value="PNX77387.1"/>
    <property type="molecule type" value="Genomic_DNA"/>
</dbReference>
<dbReference type="AlphaFoldDB" id="A0A2K3LFT9"/>
<dbReference type="PANTHER" id="PTHR21027:SF1">
    <property type="entry name" value="TRNA-SPLICING ENDONUCLEASE SUBUNIT SEN54"/>
    <property type="match status" value="1"/>
</dbReference>
<evidence type="ECO:0000313" key="4">
    <source>
        <dbReference type="EMBL" id="PNX77387.1"/>
    </source>
</evidence>
<sequence length="224" mass="25524">RNTKSKGRWNEEMGMAELLEKNGKMWVTTGIVRKGKIYTSVEETLYLMELEAFDLLDNDDISISLSKMYEKVAGGKFGCCWELFEAYRHLKSLGYIIARHDVAWSLKSVRSSIKSSDLEGTEENKQLVDMVSKVEVSIDKLFGDLKINDLKPDFDVYLPNNRFRKSSPGDPNFLLYLSRGHPPSKAEIEVLERQCGGIPLKICLVTEGRVIFFSFDKVELPVLT</sequence>
<dbReference type="PANTHER" id="PTHR21027">
    <property type="entry name" value="TRNA-SPLICING ENDONUCLEASE SUBUNIT SEN54"/>
    <property type="match status" value="1"/>
</dbReference>
<gene>
    <name evidence="4" type="ORF">L195_g033352</name>
</gene>
<dbReference type="GO" id="GO:0000379">
    <property type="term" value="P:tRNA-type intron splice site recognition and cleavage"/>
    <property type="evidence" value="ECO:0007669"/>
    <property type="project" value="TreeGrafter"/>
</dbReference>
<dbReference type="InterPro" id="IPR024337">
    <property type="entry name" value="tRNA_splic_suSen54"/>
</dbReference>
<accession>A0A2K3LFT9</accession>
<comment type="similarity">
    <text evidence="1">Belongs to the SEN54 family.</text>
</comment>
<dbReference type="STRING" id="57577.A0A2K3LFT9"/>
<reference evidence="4 5" key="1">
    <citation type="journal article" date="2014" name="Am. J. Bot.">
        <title>Genome assembly and annotation for red clover (Trifolium pratense; Fabaceae).</title>
        <authorList>
            <person name="Istvanek J."/>
            <person name="Jaros M."/>
            <person name="Krenek A."/>
            <person name="Repkova J."/>
        </authorList>
    </citation>
    <scope>NUCLEOTIDE SEQUENCE [LARGE SCALE GENOMIC DNA]</scope>
    <source>
        <strain evidence="5">cv. Tatra</strain>
        <tissue evidence="4">Young leaves</tissue>
    </source>
</reference>
<evidence type="ECO:0000259" key="3">
    <source>
        <dbReference type="Pfam" id="PF12928"/>
    </source>
</evidence>
<feature type="domain" description="tRNA-splicing endonuclease subunit Sen54 N-terminal" evidence="3">
    <location>
        <begin position="3"/>
        <end position="55"/>
    </location>
</feature>
<organism evidence="4 5">
    <name type="scientific">Trifolium pratense</name>
    <name type="common">Red clover</name>
    <dbReference type="NCBI Taxonomy" id="57577"/>
    <lineage>
        <taxon>Eukaryota</taxon>
        <taxon>Viridiplantae</taxon>
        <taxon>Streptophyta</taxon>
        <taxon>Embryophyta</taxon>
        <taxon>Tracheophyta</taxon>
        <taxon>Spermatophyta</taxon>
        <taxon>Magnoliopsida</taxon>
        <taxon>eudicotyledons</taxon>
        <taxon>Gunneridae</taxon>
        <taxon>Pentapetalae</taxon>
        <taxon>rosids</taxon>
        <taxon>fabids</taxon>
        <taxon>Fabales</taxon>
        <taxon>Fabaceae</taxon>
        <taxon>Papilionoideae</taxon>
        <taxon>50 kb inversion clade</taxon>
        <taxon>NPAAA clade</taxon>
        <taxon>Hologalegina</taxon>
        <taxon>IRL clade</taxon>
        <taxon>Trifolieae</taxon>
        <taxon>Trifolium</taxon>
    </lineage>
</organism>
<name>A0A2K3LFT9_TRIPR</name>
<dbReference type="GO" id="GO:0000214">
    <property type="term" value="C:tRNA-intron endonuclease complex"/>
    <property type="evidence" value="ECO:0007669"/>
    <property type="project" value="TreeGrafter"/>
</dbReference>
<evidence type="ECO:0000256" key="1">
    <source>
        <dbReference type="ARBA" id="ARBA00005736"/>
    </source>
</evidence>
<protein>
    <recommendedName>
        <fullName evidence="3">tRNA-splicing endonuclease subunit Sen54 N-terminal domain-containing protein</fullName>
    </recommendedName>
</protein>
<reference evidence="4 5" key="2">
    <citation type="journal article" date="2017" name="Front. Plant Sci.">
        <title>Gene Classification and Mining of Molecular Markers Useful in Red Clover (Trifolium pratense) Breeding.</title>
        <authorList>
            <person name="Istvanek J."/>
            <person name="Dluhosova J."/>
            <person name="Dluhos P."/>
            <person name="Patkova L."/>
            <person name="Nedelnik J."/>
            <person name="Repkova J."/>
        </authorList>
    </citation>
    <scope>NUCLEOTIDE SEQUENCE [LARGE SCALE GENOMIC DNA]</scope>
    <source>
        <strain evidence="5">cv. Tatra</strain>
        <tissue evidence="4">Young leaves</tissue>
    </source>
</reference>
<dbReference type="Pfam" id="PF12928">
    <property type="entry name" value="tRNA_int_end_N2"/>
    <property type="match status" value="1"/>
</dbReference>
<evidence type="ECO:0000313" key="5">
    <source>
        <dbReference type="Proteomes" id="UP000236291"/>
    </source>
</evidence>
<keyword evidence="2" id="KW-0819">tRNA processing</keyword>